<gene>
    <name evidence="5" type="ORF">NEOLI_004713</name>
</gene>
<dbReference type="InterPro" id="IPR001806">
    <property type="entry name" value="Small_GTPase"/>
</dbReference>
<reference evidence="5 6" key="1">
    <citation type="submission" date="2016-04" db="EMBL/GenBank/DDBJ databases">
        <title>Evolutionary innovation and constraint leading to complex multicellularity in the Ascomycota.</title>
        <authorList>
            <person name="Cisse O."/>
            <person name="Nguyen A."/>
            <person name="Hewitt D.A."/>
            <person name="Jedd G."/>
            <person name="Stajich J.E."/>
        </authorList>
    </citation>
    <scope>NUCLEOTIDE SEQUENCE [LARGE SCALE GENOMIC DNA]</scope>
    <source>
        <strain evidence="5 6">DAH-3</strain>
    </source>
</reference>
<dbReference type="GO" id="GO:0005525">
    <property type="term" value="F:GTP binding"/>
    <property type="evidence" value="ECO:0007669"/>
    <property type="project" value="InterPro"/>
</dbReference>
<dbReference type="SMART" id="SM00173">
    <property type="entry name" value="RAS"/>
    <property type="match status" value="1"/>
</dbReference>
<comment type="catalytic activity">
    <reaction evidence="4">
        <text>GTP + H2O = GDP + phosphate + H(+)</text>
        <dbReference type="Rhea" id="RHEA:19669"/>
        <dbReference type="ChEBI" id="CHEBI:15377"/>
        <dbReference type="ChEBI" id="CHEBI:15378"/>
        <dbReference type="ChEBI" id="CHEBI:37565"/>
        <dbReference type="ChEBI" id="CHEBI:43474"/>
        <dbReference type="ChEBI" id="CHEBI:58189"/>
        <dbReference type="EC" id="3.6.5.2"/>
    </reaction>
</comment>
<dbReference type="STRING" id="1198029.A0A1U7LN52"/>
<name>A0A1U7LN52_NEOID</name>
<accession>A0A1U7LN52</accession>
<dbReference type="PANTHER" id="PTHR45704">
    <property type="entry name" value="RAS-LIKE FAMILY MEMBER 11"/>
    <property type="match status" value="1"/>
</dbReference>
<dbReference type="InterPro" id="IPR051065">
    <property type="entry name" value="Ras-related_GTPase"/>
</dbReference>
<dbReference type="AlphaFoldDB" id="A0A1U7LN52"/>
<dbReference type="Pfam" id="PF00071">
    <property type="entry name" value="Ras"/>
    <property type="match status" value="1"/>
</dbReference>
<sequence length="76" mass="8700">MLVGNKADKQVEREVSQQEGAALAKDLGCDFIESSAKTCYNVEKAFYDVVRTIRCRRQGLMNTARRRDRKKKCAIM</sequence>
<evidence type="ECO:0000313" key="5">
    <source>
        <dbReference type="EMBL" id="OLL24085.1"/>
    </source>
</evidence>
<dbReference type="Proteomes" id="UP000186594">
    <property type="component" value="Unassembled WGS sequence"/>
</dbReference>
<comment type="similarity">
    <text evidence="1">Belongs to the small GTPase superfamily. Ras family.</text>
</comment>
<dbReference type="PROSITE" id="PS51421">
    <property type="entry name" value="RAS"/>
    <property type="match status" value="1"/>
</dbReference>
<dbReference type="PROSITE" id="PS51419">
    <property type="entry name" value="RAB"/>
    <property type="match status" value="1"/>
</dbReference>
<dbReference type="SUPFAM" id="SSF52540">
    <property type="entry name" value="P-loop containing nucleoside triphosphate hydrolases"/>
    <property type="match status" value="1"/>
</dbReference>
<organism evidence="5 6">
    <name type="scientific">Neolecta irregularis (strain DAH-3)</name>
    <dbReference type="NCBI Taxonomy" id="1198029"/>
    <lineage>
        <taxon>Eukaryota</taxon>
        <taxon>Fungi</taxon>
        <taxon>Dikarya</taxon>
        <taxon>Ascomycota</taxon>
        <taxon>Taphrinomycotina</taxon>
        <taxon>Neolectales</taxon>
        <taxon>Neolectaceae</taxon>
        <taxon>Neolecta</taxon>
    </lineage>
</organism>
<protein>
    <recommendedName>
        <fullName evidence="2">small monomeric GTPase</fullName>
        <ecNumber evidence="2">3.6.5.2</ecNumber>
    </recommendedName>
</protein>
<evidence type="ECO:0000256" key="2">
    <source>
        <dbReference type="ARBA" id="ARBA00011984"/>
    </source>
</evidence>
<evidence type="ECO:0000256" key="1">
    <source>
        <dbReference type="ARBA" id="ARBA00008344"/>
    </source>
</evidence>
<proteinExistence type="inferred from homology"/>
<evidence type="ECO:0000256" key="4">
    <source>
        <dbReference type="ARBA" id="ARBA00048098"/>
    </source>
</evidence>
<evidence type="ECO:0000313" key="6">
    <source>
        <dbReference type="Proteomes" id="UP000186594"/>
    </source>
</evidence>
<dbReference type="EMBL" id="LXFE01000993">
    <property type="protein sequence ID" value="OLL24085.1"/>
    <property type="molecule type" value="Genomic_DNA"/>
</dbReference>
<dbReference type="OrthoDB" id="5976022at2759"/>
<keyword evidence="6" id="KW-1185">Reference proteome</keyword>
<evidence type="ECO:0000256" key="3">
    <source>
        <dbReference type="ARBA" id="ARBA00022801"/>
    </source>
</evidence>
<comment type="caution">
    <text evidence="5">The sequence shown here is derived from an EMBL/GenBank/DDBJ whole genome shotgun (WGS) entry which is preliminary data.</text>
</comment>
<keyword evidence="3" id="KW-0378">Hydrolase</keyword>
<dbReference type="Gene3D" id="3.40.50.300">
    <property type="entry name" value="P-loop containing nucleotide triphosphate hydrolases"/>
    <property type="match status" value="1"/>
</dbReference>
<dbReference type="EC" id="3.6.5.2" evidence="2"/>
<dbReference type="GO" id="GO:0003925">
    <property type="term" value="F:G protein activity"/>
    <property type="evidence" value="ECO:0007669"/>
    <property type="project" value="UniProtKB-EC"/>
</dbReference>
<dbReference type="InterPro" id="IPR027417">
    <property type="entry name" value="P-loop_NTPase"/>
</dbReference>